<dbReference type="AlphaFoldDB" id="A0A554LGS9"/>
<name>A0A554LGS9_9BACT</name>
<feature type="transmembrane region" description="Helical" evidence="1">
    <location>
        <begin position="29"/>
        <end position="46"/>
    </location>
</feature>
<comment type="caution">
    <text evidence="2">The sequence shown here is derived from an EMBL/GenBank/DDBJ whole genome shotgun (WGS) entry which is preliminary data.</text>
</comment>
<dbReference type="Proteomes" id="UP000318296">
    <property type="component" value="Unassembled WGS sequence"/>
</dbReference>
<evidence type="ECO:0000313" key="3">
    <source>
        <dbReference type="Proteomes" id="UP000318296"/>
    </source>
</evidence>
<keyword evidence="1" id="KW-0812">Transmembrane</keyword>
<proteinExistence type="predicted"/>
<dbReference type="EMBL" id="VMGH01000019">
    <property type="protein sequence ID" value="TSC92080.1"/>
    <property type="molecule type" value="Genomic_DNA"/>
</dbReference>
<reference evidence="2 3" key="1">
    <citation type="submission" date="2017-07" db="EMBL/GenBank/DDBJ databases">
        <title>Mechanisms for carbon and nitrogen cycling indicate functional differentiation within the Candidate Phyla Radiation.</title>
        <authorList>
            <person name="Danczak R.E."/>
            <person name="Johnston M.D."/>
            <person name="Kenah C."/>
            <person name="Slattery M."/>
            <person name="Wrighton K.C."/>
            <person name="Wilkins M.J."/>
        </authorList>
    </citation>
    <scope>NUCLEOTIDE SEQUENCE [LARGE SCALE GENOMIC DNA]</scope>
    <source>
        <strain evidence="2">Licking1014_96</strain>
    </source>
</reference>
<keyword evidence="1" id="KW-0472">Membrane</keyword>
<keyword evidence="1" id="KW-1133">Transmembrane helix</keyword>
<protein>
    <submittedName>
        <fullName evidence="2">Uncharacterized protein</fullName>
    </submittedName>
</protein>
<evidence type="ECO:0000256" key="1">
    <source>
        <dbReference type="SAM" id="Phobius"/>
    </source>
</evidence>
<sequence>MFKLLIFLDISLSLDTGFGFLSFEFVWDLGFLILYFAILMGLLLPCSRDCNAESAKDPKLPP</sequence>
<evidence type="ECO:0000313" key="2">
    <source>
        <dbReference type="EMBL" id="TSC92080.1"/>
    </source>
</evidence>
<organism evidence="2 3">
    <name type="scientific">Candidatus Berkelbacteria bacterium Licking1014_96</name>
    <dbReference type="NCBI Taxonomy" id="2017149"/>
    <lineage>
        <taxon>Bacteria</taxon>
        <taxon>Candidatus Berkelbacteria</taxon>
    </lineage>
</organism>
<gene>
    <name evidence="2" type="ORF">CEN92_150</name>
</gene>
<accession>A0A554LGS9</accession>